<gene>
    <name evidence="2" type="ORF">GMBLW1_15220</name>
</gene>
<keyword evidence="1" id="KW-0732">Signal</keyword>
<dbReference type="KEGG" id="tim:GMBLW1_15220"/>
<accession>A0A6C2YLJ5</accession>
<evidence type="ECO:0000256" key="1">
    <source>
        <dbReference type="SAM" id="SignalP"/>
    </source>
</evidence>
<dbReference type="InParanoid" id="A0A6C2YLJ5"/>
<dbReference type="AlphaFoldDB" id="A0A6C2YLJ5"/>
<dbReference type="InterPro" id="IPR011006">
    <property type="entry name" value="CheY-like_superfamily"/>
</dbReference>
<protein>
    <submittedName>
        <fullName evidence="2">Histidine kinase: HEAT repeat-containing protein</fullName>
    </submittedName>
</protein>
<dbReference type="RefSeq" id="WP_162657614.1">
    <property type="nucleotide sequence ID" value="NZ_LR593887.1"/>
</dbReference>
<sequence length="965" mass="107223">MKPFRYVLGLLAVLSLTSFAGAQNDPAFFERPKTPDQFWRAAQFELSIGNLELSAQYLQGFLASNPSDADIIAIIEKGNLDPRGDRKGLIPFIQLRNVPRWYDDRKKDDEAKANVEKVITLVTASLKKHYGDVKRIQRFIANLVATPEEAEFAANELLKAGRDAVPHLLQTLAQKPTDEMRSAVLDVLRSFDIDSVPAILAFLDGNTDTLNRVQLLSVLRNRTDFRQLMTRVDTDPRPTLWYFAGTPDGTNAILRNTARELLSILLGSDSEKQSPVDQLIQLASLLADGKGTYPDPKSVAIWSYDATIGMVLPPGTPITQSQAEEIFGLKYLRWALQLKPESIPARELFLSLAADKSYLRHGMDTPIAIGNPALYELISKTPTPILLSVFRKSLESKNPRIAFAFTQFMADRVDQNAESFELLTKALYFKEDPRVAFAAAMAIARIPNPPAHTHHTKVVDVLRSNLDVPNPKSDAAKPTAILLDHEPLRIRTTTMLLNRIGYRSEVVRTGSELLQRLRLRNDVSLVLVDRHTFSPPLIDLLPTLRSDPRCSALPVFIIATTDQAIELDLSALLLRLVLLVSVTDEIAPDLIKPKQFDDPRDGESKNIVPDLDRYSRIIDVLDERVERVMRLIAAQEIPVDARLRDRVRMFCLLVGSLDIDLPPTQKDQLTKLSNFFSTVPNPTQDEKIYRDRMVQLVSRIEQELSDEKLAKLNAYRLAVGGTRAVGRLPSARSEDLERDLAKTARPYRNVHVIPESFSEQALIANLSAAPEILQLVKNGEVLQLDQIVATIQEQGQQATTVRQRRSALALSGLQLLSHGALPGYDLRPIEAAIRSQLQSSDLAQVERAIEIVVTIPTKEAQQDLLNVVLRTDLPIPLRTLAAQSTLRHLSLIGKQISPAQVVALQAILPATREPLLRSLMNNLIGQLSLPREVSQGAFQAYTPSAPAAAAAPKAPMAAPMMKDDQ</sequence>
<keyword evidence="2" id="KW-0418">Kinase</keyword>
<feature type="chain" id="PRO_5036172744" evidence="1">
    <location>
        <begin position="23"/>
        <end position="965"/>
    </location>
</feature>
<dbReference type="Proteomes" id="UP000464378">
    <property type="component" value="Chromosome"/>
</dbReference>
<dbReference type="InterPro" id="IPR016024">
    <property type="entry name" value="ARM-type_fold"/>
</dbReference>
<proteinExistence type="predicted"/>
<organism evidence="2">
    <name type="scientific">Tuwongella immobilis</name>
    <dbReference type="NCBI Taxonomy" id="692036"/>
    <lineage>
        <taxon>Bacteria</taxon>
        <taxon>Pseudomonadati</taxon>
        <taxon>Planctomycetota</taxon>
        <taxon>Planctomycetia</taxon>
        <taxon>Gemmatales</taxon>
        <taxon>Gemmataceae</taxon>
        <taxon>Tuwongella</taxon>
    </lineage>
</organism>
<dbReference type="GO" id="GO:0016301">
    <property type="term" value="F:kinase activity"/>
    <property type="evidence" value="ECO:0007669"/>
    <property type="project" value="UniProtKB-KW"/>
</dbReference>
<feature type="signal peptide" evidence="1">
    <location>
        <begin position="1"/>
        <end position="22"/>
    </location>
</feature>
<keyword evidence="3" id="KW-1185">Reference proteome</keyword>
<evidence type="ECO:0000313" key="3">
    <source>
        <dbReference type="Proteomes" id="UP000464378"/>
    </source>
</evidence>
<name>A0A6C2YLJ5_9BACT</name>
<dbReference type="EMBL" id="LR586016">
    <property type="protein sequence ID" value="VIP02438.1"/>
    <property type="molecule type" value="Genomic_DNA"/>
</dbReference>
<dbReference type="SUPFAM" id="SSF48371">
    <property type="entry name" value="ARM repeat"/>
    <property type="match status" value="1"/>
</dbReference>
<keyword evidence="2" id="KW-0808">Transferase</keyword>
<reference evidence="2" key="1">
    <citation type="submission" date="2019-04" db="EMBL/GenBank/DDBJ databases">
        <authorList>
            <consortium name="Science for Life Laboratories"/>
        </authorList>
    </citation>
    <scope>NUCLEOTIDE SEQUENCE</scope>
    <source>
        <strain evidence="2">MBLW1</strain>
    </source>
</reference>
<evidence type="ECO:0000313" key="2">
    <source>
        <dbReference type="EMBL" id="VIP02438.1"/>
    </source>
</evidence>
<dbReference type="SUPFAM" id="SSF52172">
    <property type="entry name" value="CheY-like"/>
    <property type="match status" value="1"/>
</dbReference>
<dbReference type="EMBL" id="LR593887">
    <property type="protein sequence ID" value="VTS01398.1"/>
    <property type="molecule type" value="Genomic_DNA"/>
</dbReference>